<dbReference type="GO" id="GO:0042162">
    <property type="term" value="F:telomeric DNA binding"/>
    <property type="evidence" value="ECO:0007669"/>
    <property type="project" value="TreeGrafter"/>
</dbReference>
<evidence type="ECO:0000313" key="5">
    <source>
        <dbReference type="Proteomes" id="UP000738359"/>
    </source>
</evidence>
<feature type="region of interest" description="Disordered" evidence="1">
    <location>
        <begin position="602"/>
        <end position="667"/>
    </location>
</feature>
<keyword evidence="5" id="KW-1185">Reference proteome</keyword>
<feature type="region of interest" description="Disordered" evidence="1">
    <location>
        <begin position="89"/>
        <end position="124"/>
    </location>
</feature>
<evidence type="ECO:0000313" key="4">
    <source>
        <dbReference type="EMBL" id="KAF9966937.1"/>
    </source>
</evidence>
<feature type="compositionally biased region" description="Acidic residues" evidence="1">
    <location>
        <begin position="617"/>
        <end position="636"/>
    </location>
</feature>
<organism evidence="4 5">
    <name type="scientific">Mortierella alpina</name>
    <name type="common">Oleaginous fungus</name>
    <name type="synonym">Mortierella renispora</name>
    <dbReference type="NCBI Taxonomy" id="64518"/>
    <lineage>
        <taxon>Eukaryota</taxon>
        <taxon>Fungi</taxon>
        <taxon>Fungi incertae sedis</taxon>
        <taxon>Mucoromycota</taxon>
        <taxon>Mortierellomycotina</taxon>
        <taxon>Mortierellomycetes</taxon>
        <taxon>Mortierellales</taxon>
        <taxon>Mortierellaceae</taxon>
        <taxon>Mortierella</taxon>
    </lineage>
</organism>
<feature type="compositionally biased region" description="Basic and acidic residues" evidence="1">
    <location>
        <begin position="606"/>
        <end position="616"/>
    </location>
</feature>
<dbReference type="Gene3D" id="1.25.40.10">
    <property type="entry name" value="Tetratricopeptide repeat domain"/>
    <property type="match status" value="1"/>
</dbReference>
<feature type="compositionally biased region" description="Basic residues" evidence="1">
    <location>
        <begin position="111"/>
        <end position="120"/>
    </location>
</feature>
<dbReference type="AlphaFoldDB" id="A0A9P6JC48"/>
<gene>
    <name evidence="4" type="ORF">BGZ70_000679</name>
</gene>
<proteinExistence type="predicted"/>
<accession>A0A9P6JC48</accession>
<dbReference type="Proteomes" id="UP000738359">
    <property type="component" value="Unassembled WGS sequence"/>
</dbReference>
<protein>
    <recommendedName>
        <fullName evidence="6">Protein SMG7</fullName>
    </recommendedName>
</protein>
<evidence type="ECO:0008006" key="6">
    <source>
        <dbReference type="Google" id="ProtNLM"/>
    </source>
</evidence>
<evidence type="ECO:0000256" key="1">
    <source>
        <dbReference type="SAM" id="MobiDB-lite"/>
    </source>
</evidence>
<feature type="domain" description="DNA/RNA-binding" evidence="2">
    <location>
        <begin position="223"/>
        <end position="523"/>
    </location>
</feature>
<feature type="compositionally biased region" description="Polar residues" evidence="1">
    <location>
        <begin position="739"/>
        <end position="749"/>
    </location>
</feature>
<dbReference type="InterPro" id="IPR019458">
    <property type="entry name" value="Est1-like_N"/>
</dbReference>
<feature type="compositionally biased region" description="Basic and acidic residues" evidence="1">
    <location>
        <begin position="89"/>
        <end position="110"/>
    </location>
</feature>
<feature type="region of interest" description="Disordered" evidence="1">
    <location>
        <begin position="843"/>
        <end position="917"/>
    </location>
</feature>
<name>A0A9P6JC48_MORAP</name>
<evidence type="ECO:0000259" key="3">
    <source>
        <dbReference type="Pfam" id="PF10374"/>
    </source>
</evidence>
<comment type="caution">
    <text evidence="4">The sequence shown here is derived from an EMBL/GenBank/DDBJ whole genome shotgun (WGS) entry which is preliminary data.</text>
</comment>
<dbReference type="GO" id="GO:0000184">
    <property type="term" value="P:nuclear-transcribed mRNA catabolic process, nonsense-mediated decay"/>
    <property type="evidence" value="ECO:0007669"/>
    <property type="project" value="TreeGrafter"/>
</dbReference>
<dbReference type="InterPro" id="IPR045153">
    <property type="entry name" value="Est1/Ebs1-like"/>
</dbReference>
<sequence>MTDDPQTGWLERYKSTQEQERQLKSLLHQKGATGVTHARDRLREEYEGLILTNVVLAQSKDIEGALWKNVFYIVIDGYRRKLATLDRHDHVDNQQDNKRRDGRGDREGTRSRPHGTRGNKKPVPSVEFRKVSSKFRAFIQEATGFYHRLIQSLTAYYDLNEAGESGESIQSYPAEDKRPMLEVTDAARQCAISSCHKCYIFLGDLARYRQTYNDAPKKNWSAARDYYNEARNLLPSSGNPYNQLAVIATLAPNNFLALYFYYRSLAVRLPFMTARNNIRVLIQKMTAHPEKSKKFIKDERPNDRQIANAKESSQLDDFLSRFILLHGALFMRTVEDFDGGLMEENLERLIVERQVDPDLLLKIQIINMSSLYTMCYIPLQDDGPAATPQQQIETERKALQLILLTFATILRYSTSDLEKHRNGEYKNNGRPIDFLPSLVHRSMPTLRLSLKWMQVNLHHVKRLTDGLSVEQREERFRIDQIMKDLSTLLTLLGQFHWYTEDTIFCRDVLKEDAELQGFAALKRAIDERPLSIIPPSRISPKAEMQMRVADMLQDALSLSKSDWLQLYAQYRETEDGRQSLQFSTEPLEDEDLVEHAADQVADASLETDKDVDHGNEDGDDDVEETDYERDAADEDMNPFHVAKQNKAPALSMADSREDEEAPLDQDRHHRQAVAALLSDDDNDVSLIVGDEDDEDENDDEEEVVLFQGRSSVVRGKPTPKPAHLKMSTGVIGGGRRASVSPTGSNNSSPGMDVNGPGQFGTSSSVNSLFGGFQFGVADDWRHSISTLRSSRTSEAIGGNSSGNNTWGGLSSHGLGNGMISPTTYGARDANAMSGFTSIPVRGPPGLPFPTSPLATSPLATDHDEPYRQQQPQHQPRHAPHVRPKYQYQAHTVQPQQSVYFQHDRKGAAGGMKDGDWR</sequence>
<reference evidence="4" key="1">
    <citation type="journal article" date="2020" name="Fungal Divers.">
        <title>Resolving the Mortierellaceae phylogeny through synthesis of multi-gene phylogenetics and phylogenomics.</title>
        <authorList>
            <person name="Vandepol N."/>
            <person name="Liber J."/>
            <person name="Desiro A."/>
            <person name="Na H."/>
            <person name="Kennedy M."/>
            <person name="Barry K."/>
            <person name="Grigoriev I.V."/>
            <person name="Miller A.N."/>
            <person name="O'Donnell K."/>
            <person name="Stajich J.E."/>
            <person name="Bonito G."/>
        </authorList>
    </citation>
    <scope>NUCLEOTIDE SEQUENCE</scope>
    <source>
        <strain evidence="4">CK1249</strain>
    </source>
</reference>
<feature type="domain" description="Telomerase activating protein Est1-like N-terminal" evidence="3">
    <location>
        <begin position="62"/>
        <end position="213"/>
    </location>
</feature>
<dbReference type="EMBL" id="JAAAHY010000114">
    <property type="protein sequence ID" value="KAF9966937.1"/>
    <property type="molecule type" value="Genomic_DNA"/>
</dbReference>
<dbReference type="OrthoDB" id="69928at2759"/>
<feature type="compositionally biased region" description="Basic residues" evidence="1">
    <location>
        <begin position="874"/>
        <end position="883"/>
    </location>
</feature>
<dbReference type="GO" id="GO:0070034">
    <property type="term" value="F:telomerase RNA binding"/>
    <property type="evidence" value="ECO:0007669"/>
    <property type="project" value="TreeGrafter"/>
</dbReference>
<dbReference type="PANTHER" id="PTHR15696:SF0">
    <property type="entry name" value="TELOMERASE-BINDING PROTEIN EST1A"/>
    <property type="match status" value="1"/>
</dbReference>
<dbReference type="Pfam" id="PF10373">
    <property type="entry name" value="EST1_DNA_bind"/>
    <property type="match status" value="1"/>
</dbReference>
<dbReference type="PANTHER" id="PTHR15696">
    <property type="entry name" value="SMG-7 SUPPRESSOR WITH MORPHOLOGICAL EFFECT ON GENITALIA PROTEIN 7"/>
    <property type="match status" value="1"/>
</dbReference>
<feature type="compositionally biased region" description="Basic and acidic residues" evidence="1">
    <location>
        <begin position="901"/>
        <end position="917"/>
    </location>
</feature>
<dbReference type="Pfam" id="PF10374">
    <property type="entry name" value="EST1"/>
    <property type="match status" value="1"/>
</dbReference>
<dbReference type="InterPro" id="IPR018834">
    <property type="entry name" value="DNA/RNA-bd_Est1-type"/>
</dbReference>
<dbReference type="GO" id="GO:0005697">
    <property type="term" value="C:telomerase holoenzyme complex"/>
    <property type="evidence" value="ECO:0007669"/>
    <property type="project" value="TreeGrafter"/>
</dbReference>
<feature type="region of interest" description="Disordered" evidence="1">
    <location>
        <begin position="712"/>
        <end position="750"/>
    </location>
</feature>
<dbReference type="SUPFAM" id="SSF48452">
    <property type="entry name" value="TPR-like"/>
    <property type="match status" value="1"/>
</dbReference>
<evidence type="ECO:0000259" key="2">
    <source>
        <dbReference type="Pfam" id="PF10373"/>
    </source>
</evidence>
<dbReference type="InterPro" id="IPR011990">
    <property type="entry name" value="TPR-like_helical_dom_sf"/>
</dbReference>
<feature type="compositionally biased region" description="Polar residues" evidence="1">
    <location>
        <begin position="888"/>
        <end position="899"/>
    </location>
</feature>